<reference evidence="1 2" key="1">
    <citation type="submission" date="2019-07" db="EMBL/GenBank/DDBJ databases">
        <title>De Novo Assembly of kiwifruit Actinidia rufa.</title>
        <authorList>
            <person name="Sugita-Konishi S."/>
            <person name="Sato K."/>
            <person name="Mori E."/>
            <person name="Abe Y."/>
            <person name="Kisaki G."/>
            <person name="Hamano K."/>
            <person name="Suezawa K."/>
            <person name="Otani M."/>
            <person name="Fukuda T."/>
            <person name="Manabe T."/>
            <person name="Gomi K."/>
            <person name="Tabuchi M."/>
            <person name="Akimitsu K."/>
            <person name="Kataoka I."/>
        </authorList>
    </citation>
    <scope>NUCLEOTIDE SEQUENCE [LARGE SCALE GENOMIC DNA]</scope>
    <source>
        <strain evidence="2">cv. Fuchu</strain>
    </source>
</reference>
<name>A0A7J0HBP5_9ERIC</name>
<evidence type="ECO:0000313" key="1">
    <source>
        <dbReference type="EMBL" id="GFZ20530.1"/>
    </source>
</evidence>
<organism evidence="1 2">
    <name type="scientific">Actinidia rufa</name>
    <dbReference type="NCBI Taxonomy" id="165716"/>
    <lineage>
        <taxon>Eukaryota</taxon>
        <taxon>Viridiplantae</taxon>
        <taxon>Streptophyta</taxon>
        <taxon>Embryophyta</taxon>
        <taxon>Tracheophyta</taxon>
        <taxon>Spermatophyta</taxon>
        <taxon>Magnoliopsida</taxon>
        <taxon>eudicotyledons</taxon>
        <taxon>Gunneridae</taxon>
        <taxon>Pentapetalae</taxon>
        <taxon>asterids</taxon>
        <taxon>Ericales</taxon>
        <taxon>Actinidiaceae</taxon>
        <taxon>Actinidia</taxon>
    </lineage>
</organism>
<dbReference type="Proteomes" id="UP000585474">
    <property type="component" value="Unassembled WGS sequence"/>
</dbReference>
<accession>A0A7J0HBP5</accession>
<dbReference type="AlphaFoldDB" id="A0A7J0HBP5"/>
<sequence length="130" mass="14489">MDSEELQSILAEQSRELAAAKATESDLDLRLQMQEALTASSQSLSSSKQFQLHGYWRVETKRGKYSNLNCSGDFSCEKVFKLQCISCETAALSIALKLAGEAIVFSGLLAGRKYQWQTFEGDLCNLFGRY</sequence>
<proteinExistence type="predicted"/>
<gene>
    <name evidence="1" type="ORF">Acr_28g0012350</name>
</gene>
<evidence type="ECO:0000313" key="2">
    <source>
        <dbReference type="Proteomes" id="UP000585474"/>
    </source>
</evidence>
<dbReference type="EMBL" id="BJWL01000028">
    <property type="protein sequence ID" value="GFZ20530.1"/>
    <property type="molecule type" value="Genomic_DNA"/>
</dbReference>
<comment type="caution">
    <text evidence="1">The sequence shown here is derived from an EMBL/GenBank/DDBJ whole genome shotgun (WGS) entry which is preliminary data.</text>
</comment>
<protein>
    <submittedName>
        <fullName evidence="1">Zinc finger (C3HC4-type RING finger) family protein</fullName>
    </submittedName>
</protein>
<keyword evidence="2" id="KW-1185">Reference proteome</keyword>